<evidence type="ECO:0000313" key="1">
    <source>
        <dbReference type="EMBL" id="PKI34918.1"/>
    </source>
</evidence>
<reference evidence="1 2" key="1">
    <citation type="submission" date="2017-11" db="EMBL/GenBank/DDBJ databases">
        <title>De-novo sequencing of pomegranate (Punica granatum L.) genome.</title>
        <authorList>
            <person name="Akparov Z."/>
            <person name="Amiraslanov A."/>
            <person name="Hajiyeva S."/>
            <person name="Abbasov M."/>
            <person name="Kaur K."/>
            <person name="Hamwieh A."/>
            <person name="Solovyev V."/>
            <person name="Salamov A."/>
            <person name="Braich B."/>
            <person name="Kosarev P."/>
            <person name="Mahmoud A."/>
            <person name="Hajiyev E."/>
            <person name="Babayeva S."/>
            <person name="Izzatullayeva V."/>
            <person name="Mammadov A."/>
            <person name="Mammadov A."/>
            <person name="Sharifova S."/>
            <person name="Ojaghi J."/>
            <person name="Eynullazada K."/>
            <person name="Bayramov B."/>
            <person name="Abdulazimova A."/>
            <person name="Shahmuradov I."/>
        </authorList>
    </citation>
    <scope>NUCLEOTIDE SEQUENCE [LARGE SCALE GENOMIC DNA]</scope>
    <source>
        <strain evidence="2">cv. AG2017</strain>
        <tissue evidence="1">Leaf</tissue>
    </source>
</reference>
<gene>
    <name evidence="1" type="ORF">CRG98_044698</name>
</gene>
<sequence length="167" mass="19336">MNNIKYHKQRVTRKAKAKLCLYAAVSPNIFTRIIRLQSAKAIWDYLKGEYEADQKRKGMKVLNLMREFEKQQMKEDESVQEYADRLVQIQIANKVRVLGTNASDERLVQKILVSVPEKFETTVASMDNSRELSDIKLVEVLSALQAQEQRRMMRKEVPLEGAFASNT</sequence>
<proteinExistence type="predicted"/>
<dbReference type="Proteomes" id="UP000233551">
    <property type="component" value="Unassembled WGS sequence"/>
</dbReference>
<accession>A0A2I0HT71</accession>
<dbReference type="EMBL" id="PGOL01005560">
    <property type="protein sequence ID" value="PKI34918.1"/>
    <property type="molecule type" value="Genomic_DNA"/>
</dbReference>
<evidence type="ECO:0000313" key="2">
    <source>
        <dbReference type="Proteomes" id="UP000233551"/>
    </source>
</evidence>
<dbReference type="Pfam" id="PF14223">
    <property type="entry name" value="Retrotran_gag_2"/>
    <property type="match status" value="1"/>
</dbReference>
<dbReference type="PANTHER" id="PTHR35317:SF24">
    <property type="entry name" value="RETROVIRUS-RELATED POL POLYPROTEIN FROM TRANSPOSON TNT 1-94"/>
    <property type="match status" value="1"/>
</dbReference>
<organism evidence="1 2">
    <name type="scientific">Punica granatum</name>
    <name type="common">Pomegranate</name>
    <dbReference type="NCBI Taxonomy" id="22663"/>
    <lineage>
        <taxon>Eukaryota</taxon>
        <taxon>Viridiplantae</taxon>
        <taxon>Streptophyta</taxon>
        <taxon>Embryophyta</taxon>
        <taxon>Tracheophyta</taxon>
        <taxon>Spermatophyta</taxon>
        <taxon>Magnoliopsida</taxon>
        <taxon>eudicotyledons</taxon>
        <taxon>Gunneridae</taxon>
        <taxon>Pentapetalae</taxon>
        <taxon>rosids</taxon>
        <taxon>malvids</taxon>
        <taxon>Myrtales</taxon>
        <taxon>Lythraceae</taxon>
        <taxon>Punica</taxon>
    </lineage>
</organism>
<dbReference type="PANTHER" id="PTHR35317">
    <property type="entry name" value="OS04G0629600 PROTEIN"/>
    <property type="match status" value="1"/>
</dbReference>
<protein>
    <submittedName>
        <fullName evidence="1">Uncharacterized protein</fullName>
    </submittedName>
</protein>
<keyword evidence="2" id="KW-1185">Reference proteome</keyword>
<name>A0A2I0HT71_PUNGR</name>
<dbReference type="AlphaFoldDB" id="A0A2I0HT71"/>
<comment type="caution">
    <text evidence="1">The sequence shown here is derived from an EMBL/GenBank/DDBJ whole genome shotgun (WGS) entry which is preliminary data.</text>
</comment>